<dbReference type="CDD" id="cd06171">
    <property type="entry name" value="Sigma70_r4"/>
    <property type="match status" value="1"/>
</dbReference>
<keyword evidence="4" id="KW-0804">Transcription</keyword>
<evidence type="ECO:0000256" key="1">
    <source>
        <dbReference type="ARBA" id="ARBA00010641"/>
    </source>
</evidence>
<dbReference type="Gene3D" id="1.10.1740.10">
    <property type="match status" value="1"/>
</dbReference>
<keyword evidence="8" id="KW-1185">Reference proteome</keyword>
<dbReference type="SUPFAM" id="SSF88659">
    <property type="entry name" value="Sigma3 and sigma4 domains of RNA polymerase sigma factors"/>
    <property type="match status" value="1"/>
</dbReference>
<dbReference type="InterPro" id="IPR013249">
    <property type="entry name" value="RNA_pol_sigma70_r4_t2"/>
</dbReference>
<dbReference type="SUPFAM" id="SSF88946">
    <property type="entry name" value="Sigma2 domain of RNA polymerase sigma factors"/>
    <property type="match status" value="1"/>
</dbReference>
<evidence type="ECO:0000256" key="3">
    <source>
        <dbReference type="ARBA" id="ARBA00023082"/>
    </source>
</evidence>
<evidence type="ECO:0000313" key="7">
    <source>
        <dbReference type="EMBL" id="MFL0268018.1"/>
    </source>
</evidence>
<evidence type="ECO:0000259" key="6">
    <source>
        <dbReference type="Pfam" id="PF08281"/>
    </source>
</evidence>
<protein>
    <submittedName>
        <fullName evidence="7">RNA polymerase sigma factor</fullName>
    </submittedName>
</protein>
<sequence length="185" mass="21516">MEINEDEIIKDAIDGNKSTMGILFNMYANDAVKLAYFITSEWSTAEDAVQEAFIRAFSHIKSFDRNKKFKPWFTKIVVNEAKRAGKRSARHYCLEDVLDMKSDSDSLEYEVIGELSRQVLLEKINKLELKYRLPIILKYFSDLSEKEISQVLVIPVTTVKARLYKARQILKNDLTAMEVGFQYER</sequence>
<dbReference type="InterPro" id="IPR007627">
    <property type="entry name" value="RNA_pol_sigma70_r2"/>
</dbReference>
<dbReference type="PANTHER" id="PTHR43133:SF60">
    <property type="entry name" value="RNA POLYMERASE SIGMA FACTOR SIGV"/>
    <property type="match status" value="1"/>
</dbReference>
<dbReference type="Gene3D" id="1.10.10.10">
    <property type="entry name" value="Winged helix-like DNA-binding domain superfamily/Winged helix DNA-binding domain"/>
    <property type="match status" value="1"/>
</dbReference>
<feature type="domain" description="RNA polymerase sigma factor 70 region 4 type 2" evidence="6">
    <location>
        <begin position="118"/>
        <end position="168"/>
    </location>
</feature>
<dbReference type="InterPro" id="IPR014284">
    <property type="entry name" value="RNA_pol_sigma-70_dom"/>
</dbReference>
<dbReference type="NCBIfam" id="TIGR02937">
    <property type="entry name" value="sigma70-ECF"/>
    <property type="match status" value="1"/>
</dbReference>
<comment type="similarity">
    <text evidence="1">Belongs to the sigma-70 factor family. ECF subfamily.</text>
</comment>
<dbReference type="Pfam" id="PF04542">
    <property type="entry name" value="Sigma70_r2"/>
    <property type="match status" value="1"/>
</dbReference>
<dbReference type="InterPro" id="IPR013325">
    <property type="entry name" value="RNA_pol_sigma_r2"/>
</dbReference>
<comment type="caution">
    <text evidence="7">The sequence shown here is derived from an EMBL/GenBank/DDBJ whole genome shotgun (WGS) entry which is preliminary data.</text>
</comment>
<evidence type="ECO:0000256" key="2">
    <source>
        <dbReference type="ARBA" id="ARBA00023015"/>
    </source>
</evidence>
<dbReference type="InterPro" id="IPR036388">
    <property type="entry name" value="WH-like_DNA-bd_sf"/>
</dbReference>
<dbReference type="PANTHER" id="PTHR43133">
    <property type="entry name" value="RNA POLYMERASE ECF-TYPE SIGMA FACTO"/>
    <property type="match status" value="1"/>
</dbReference>
<gene>
    <name evidence="7" type="ORF">ACJDUH_07880</name>
</gene>
<reference evidence="7 8" key="1">
    <citation type="submission" date="2024-11" db="EMBL/GenBank/DDBJ databases">
        <authorList>
            <person name="Heng Y.C."/>
            <person name="Lim A.C.H."/>
            <person name="Lee J.K.Y."/>
            <person name="Kittelmann S."/>
        </authorList>
    </citation>
    <scope>NUCLEOTIDE SEQUENCE [LARGE SCALE GENOMIC DNA]</scope>
    <source>
        <strain evidence="7 8">WILCCON 0202</strain>
    </source>
</reference>
<organism evidence="7 8">
    <name type="scientific">Candidatus Clostridium radicumherbarum</name>
    <dbReference type="NCBI Taxonomy" id="3381662"/>
    <lineage>
        <taxon>Bacteria</taxon>
        <taxon>Bacillati</taxon>
        <taxon>Bacillota</taxon>
        <taxon>Clostridia</taxon>
        <taxon>Eubacteriales</taxon>
        <taxon>Clostridiaceae</taxon>
        <taxon>Clostridium</taxon>
    </lineage>
</organism>
<keyword evidence="3" id="KW-0731">Sigma factor</keyword>
<feature type="domain" description="RNA polymerase sigma-70 region 2" evidence="5">
    <location>
        <begin position="23"/>
        <end position="90"/>
    </location>
</feature>
<evidence type="ECO:0000313" key="8">
    <source>
        <dbReference type="Proteomes" id="UP001623661"/>
    </source>
</evidence>
<dbReference type="Pfam" id="PF08281">
    <property type="entry name" value="Sigma70_r4_2"/>
    <property type="match status" value="1"/>
</dbReference>
<accession>A0ABW8TRV2</accession>
<dbReference type="RefSeq" id="WP_406764601.1">
    <property type="nucleotide sequence ID" value="NZ_JBJHZY010000001.1"/>
</dbReference>
<evidence type="ECO:0000256" key="4">
    <source>
        <dbReference type="ARBA" id="ARBA00023163"/>
    </source>
</evidence>
<proteinExistence type="inferred from homology"/>
<keyword evidence="2" id="KW-0805">Transcription regulation</keyword>
<evidence type="ECO:0000259" key="5">
    <source>
        <dbReference type="Pfam" id="PF04542"/>
    </source>
</evidence>
<dbReference type="EMBL" id="JBJHZY010000001">
    <property type="protein sequence ID" value="MFL0268018.1"/>
    <property type="molecule type" value="Genomic_DNA"/>
</dbReference>
<dbReference type="InterPro" id="IPR039425">
    <property type="entry name" value="RNA_pol_sigma-70-like"/>
</dbReference>
<dbReference type="InterPro" id="IPR013324">
    <property type="entry name" value="RNA_pol_sigma_r3/r4-like"/>
</dbReference>
<name>A0ABW8TRV2_9CLOT</name>
<dbReference type="Proteomes" id="UP001623661">
    <property type="component" value="Unassembled WGS sequence"/>
</dbReference>